<keyword evidence="3" id="KW-1185">Reference proteome</keyword>
<dbReference type="AlphaFoldDB" id="A0A401VZX5"/>
<protein>
    <submittedName>
        <fullName evidence="2">Uncharacterized protein</fullName>
    </submittedName>
</protein>
<evidence type="ECO:0000256" key="1">
    <source>
        <dbReference type="SAM" id="Phobius"/>
    </source>
</evidence>
<dbReference type="Proteomes" id="UP000286746">
    <property type="component" value="Unassembled WGS sequence"/>
</dbReference>
<reference evidence="2 3" key="1">
    <citation type="submission" date="2018-11" db="EMBL/GenBank/DDBJ databases">
        <title>Whole genome sequence of Streptomyces paromomycinus NBRC 15454(T).</title>
        <authorList>
            <person name="Komaki H."/>
            <person name="Tamura T."/>
        </authorList>
    </citation>
    <scope>NUCLEOTIDE SEQUENCE [LARGE SCALE GENOMIC DNA]</scope>
    <source>
        <strain evidence="2 3">NBRC 15454</strain>
    </source>
</reference>
<sequence>MAAGREQVWGRAAGVSGSLPMLAAGAFCLLTGFGARRGRPFGDSWGGLPGGTVLRPLLLSVTGVGILGAALFLFLQHYG</sequence>
<evidence type="ECO:0000313" key="2">
    <source>
        <dbReference type="EMBL" id="GCD42617.1"/>
    </source>
</evidence>
<evidence type="ECO:0000313" key="3">
    <source>
        <dbReference type="Proteomes" id="UP000286746"/>
    </source>
</evidence>
<gene>
    <name evidence="2" type="ORF">GKJPGBOP_02286</name>
</gene>
<feature type="transmembrane region" description="Helical" evidence="1">
    <location>
        <begin position="53"/>
        <end position="75"/>
    </location>
</feature>
<comment type="caution">
    <text evidence="2">The sequence shown here is derived from an EMBL/GenBank/DDBJ whole genome shotgun (WGS) entry which is preliminary data.</text>
</comment>
<proteinExistence type="predicted"/>
<name>A0A401VZX5_STREY</name>
<dbReference type="EMBL" id="BHZD01000001">
    <property type="protein sequence ID" value="GCD42617.1"/>
    <property type="molecule type" value="Genomic_DNA"/>
</dbReference>
<keyword evidence="1" id="KW-0812">Transmembrane</keyword>
<keyword evidence="1" id="KW-0472">Membrane</keyword>
<organism evidence="2 3">
    <name type="scientific">Streptomyces paromomycinus</name>
    <name type="common">Streptomyces rimosus subsp. paromomycinus</name>
    <dbReference type="NCBI Taxonomy" id="92743"/>
    <lineage>
        <taxon>Bacteria</taxon>
        <taxon>Bacillati</taxon>
        <taxon>Actinomycetota</taxon>
        <taxon>Actinomycetes</taxon>
        <taxon>Kitasatosporales</taxon>
        <taxon>Streptomycetaceae</taxon>
        <taxon>Streptomyces</taxon>
    </lineage>
</organism>
<accession>A0A401VZX5</accession>
<feature type="transmembrane region" description="Helical" evidence="1">
    <location>
        <begin position="12"/>
        <end position="33"/>
    </location>
</feature>
<keyword evidence="1" id="KW-1133">Transmembrane helix</keyword>